<evidence type="ECO:0000313" key="2">
    <source>
        <dbReference type="Proteomes" id="UP000060277"/>
    </source>
</evidence>
<protein>
    <recommendedName>
        <fullName evidence="3">Secretin/TonB short N-terminal domain-containing protein</fullName>
    </recommendedName>
</protein>
<keyword evidence="2" id="KW-1185">Reference proteome</keyword>
<evidence type="ECO:0008006" key="3">
    <source>
        <dbReference type="Google" id="ProtNLM"/>
    </source>
</evidence>
<reference evidence="2" key="1">
    <citation type="submission" date="2015-12" db="EMBL/GenBank/DDBJ databases">
        <title>Complete genome sequence of Pandoraea norimbergensis DSM 11628.</title>
        <authorList>
            <person name="Ee R."/>
            <person name="Lim Y.-L."/>
            <person name="Yong D."/>
            <person name="Yin W.-F."/>
            <person name="Chan K.-G."/>
        </authorList>
    </citation>
    <scope>NUCLEOTIDE SEQUENCE [LARGE SCALE GENOMIC DNA]</scope>
    <source>
        <strain evidence="2">DSM 11628</strain>
    </source>
</reference>
<gene>
    <name evidence="1" type="ORF">AT302_22830</name>
</gene>
<accession>A0ABM5WNY6</accession>
<dbReference type="EMBL" id="CP013480">
    <property type="protein sequence ID" value="ALS62202.1"/>
    <property type="molecule type" value="Genomic_DNA"/>
</dbReference>
<proteinExistence type="predicted"/>
<evidence type="ECO:0000313" key="1">
    <source>
        <dbReference type="EMBL" id="ALS62202.1"/>
    </source>
</evidence>
<dbReference type="Proteomes" id="UP000060277">
    <property type="component" value="Chromosome"/>
</dbReference>
<sequence>MKIPGQDLVKINTNSVLTEYAMSTDVKEMPGLTNTKSLDLGGLFGNVGRQQGVDILIPMQQITLDQVMNALAGAGYQYKVVDGLFCRSAVGAMAPGFAKPGLSSIFDGMDWWSGARMTP</sequence>
<name>A0ABM5WNY6_9BURK</name>
<dbReference type="RefSeq" id="WP_058379065.1">
    <property type="nucleotide sequence ID" value="NZ_CP013480.3"/>
</dbReference>
<organism evidence="1 2">
    <name type="scientific">Pandoraea norimbergensis</name>
    <dbReference type="NCBI Taxonomy" id="93219"/>
    <lineage>
        <taxon>Bacteria</taxon>
        <taxon>Pseudomonadati</taxon>
        <taxon>Pseudomonadota</taxon>
        <taxon>Betaproteobacteria</taxon>
        <taxon>Burkholderiales</taxon>
        <taxon>Burkholderiaceae</taxon>
        <taxon>Pandoraea</taxon>
    </lineage>
</organism>